<name>A0A9P6TXI7_9FUNG</name>
<evidence type="ECO:0000256" key="1">
    <source>
        <dbReference type="SAM" id="MobiDB-lite"/>
    </source>
</evidence>
<dbReference type="AlphaFoldDB" id="A0A9P6TXI7"/>
<feature type="compositionally biased region" description="Low complexity" evidence="1">
    <location>
        <begin position="263"/>
        <end position="275"/>
    </location>
</feature>
<reference evidence="2" key="1">
    <citation type="journal article" date="2020" name="Fungal Divers.">
        <title>Resolving the Mortierellaceae phylogeny through synthesis of multi-gene phylogenetics and phylogenomics.</title>
        <authorList>
            <person name="Vandepol N."/>
            <person name="Liber J."/>
            <person name="Desiro A."/>
            <person name="Na H."/>
            <person name="Kennedy M."/>
            <person name="Barry K."/>
            <person name="Grigoriev I.V."/>
            <person name="Miller A.N."/>
            <person name="O'Donnell K."/>
            <person name="Stajich J.E."/>
            <person name="Bonito G."/>
        </authorList>
    </citation>
    <scope>NUCLEOTIDE SEQUENCE</scope>
    <source>
        <strain evidence="2">KOD948</strain>
    </source>
</reference>
<evidence type="ECO:0000313" key="3">
    <source>
        <dbReference type="Proteomes" id="UP000726737"/>
    </source>
</evidence>
<dbReference type="OrthoDB" id="2435072at2759"/>
<accession>A0A9P6TXI7</accession>
<feature type="region of interest" description="Disordered" evidence="1">
    <location>
        <begin position="179"/>
        <end position="225"/>
    </location>
</feature>
<dbReference type="Proteomes" id="UP000726737">
    <property type="component" value="Unassembled WGS sequence"/>
</dbReference>
<feature type="region of interest" description="Disordered" evidence="1">
    <location>
        <begin position="246"/>
        <end position="276"/>
    </location>
</feature>
<dbReference type="EMBL" id="JAAAJA010000650">
    <property type="protein sequence ID" value="KAG0250787.1"/>
    <property type="molecule type" value="Genomic_DNA"/>
</dbReference>
<evidence type="ECO:0000313" key="2">
    <source>
        <dbReference type="EMBL" id="KAG0250787.1"/>
    </source>
</evidence>
<protein>
    <submittedName>
        <fullName evidence="2">Uncharacterized protein</fullName>
    </submittedName>
</protein>
<sequence length="339" mass="37651">MTRRYGRVGLRRQNQDLVRKGVDVPVVSDASGASTRFKGLTHSTNNVRNIFLATRFLVDNLHDIIYQQALTDDSISMTRDGATFRNLAIELETKEPSLRGVTGLALHALYDRIVEKYHEYQQCLKRATGNITAKTFLMDYSERLYTMDLDFLRLKQKKAELKDNEKKRLKEALTLRMMMEPLGSKTGPGRSSSTTSKAPTPTPTPSPDSTSTNAPISIPDTLPSTFTSAASTAEDLLTFLPPAPFPTAVSSNRGQGSKRSRGTYESSGESTESSGCYKARVREVASIETNTHISSIRAKVERAMEIHTRQIGQLNDKLDNKTSMMRALFTSLQELCNSV</sequence>
<keyword evidence="3" id="KW-1185">Reference proteome</keyword>
<proteinExistence type="predicted"/>
<gene>
    <name evidence="2" type="ORF">BG011_008102</name>
</gene>
<organism evidence="2 3">
    <name type="scientific">Mortierella polycephala</name>
    <dbReference type="NCBI Taxonomy" id="41804"/>
    <lineage>
        <taxon>Eukaryota</taxon>
        <taxon>Fungi</taxon>
        <taxon>Fungi incertae sedis</taxon>
        <taxon>Mucoromycota</taxon>
        <taxon>Mortierellomycotina</taxon>
        <taxon>Mortierellomycetes</taxon>
        <taxon>Mortierellales</taxon>
        <taxon>Mortierellaceae</taxon>
        <taxon>Mortierella</taxon>
    </lineage>
</organism>
<comment type="caution">
    <text evidence="2">The sequence shown here is derived from an EMBL/GenBank/DDBJ whole genome shotgun (WGS) entry which is preliminary data.</text>
</comment>